<keyword evidence="1" id="KW-0472">Membrane</keyword>
<dbReference type="InterPro" id="IPR025356">
    <property type="entry name" value="DUF4260"/>
</dbReference>
<dbReference type="EMBL" id="WRXO01000013">
    <property type="protein sequence ID" value="MVT44815.1"/>
    <property type="molecule type" value="Genomic_DNA"/>
</dbReference>
<feature type="transmembrane region" description="Helical" evidence="1">
    <location>
        <begin position="79"/>
        <end position="100"/>
    </location>
</feature>
<comment type="caution">
    <text evidence="2">The sequence shown here is derived from an EMBL/GenBank/DDBJ whole genome shotgun (WGS) entry which is preliminary data.</text>
</comment>
<reference evidence="2 3" key="1">
    <citation type="submission" date="2019-12" db="EMBL/GenBank/DDBJ databases">
        <title>The draft genomic sequence of strain Chitinophaga oryziterrae JCM 16595.</title>
        <authorList>
            <person name="Zhang X."/>
        </authorList>
    </citation>
    <scope>NUCLEOTIDE SEQUENCE [LARGE SCALE GENOMIC DNA]</scope>
    <source>
        <strain evidence="2 3">JCM 16595</strain>
    </source>
</reference>
<organism evidence="2 3">
    <name type="scientific">Chitinophaga oryziterrae</name>
    <dbReference type="NCBI Taxonomy" id="1031224"/>
    <lineage>
        <taxon>Bacteria</taxon>
        <taxon>Pseudomonadati</taxon>
        <taxon>Bacteroidota</taxon>
        <taxon>Chitinophagia</taxon>
        <taxon>Chitinophagales</taxon>
        <taxon>Chitinophagaceae</taxon>
        <taxon>Chitinophaga</taxon>
    </lineage>
</organism>
<sequence>MEILIQIEELIMFLGCIYLFSRLNMKWWWFPILLMLPDLGMLGYAVDPEVGAVSYNLVHFKGVGIAIGLYGLAKGNRNLMLAGIILLAHACMDRAIGAGLKYPDSFWHTNLGSKVFW</sequence>
<evidence type="ECO:0000313" key="2">
    <source>
        <dbReference type="EMBL" id="MVT44815.1"/>
    </source>
</evidence>
<name>A0A6N8JHN5_9BACT</name>
<dbReference type="Pfam" id="PF14079">
    <property type="entry name" value="DUF4260"/>
    <property type="match status" value="1"/>
</dbReference>
<protein>
    <submittedName>
        <fullName evidence="2">DUF4260 family protein</fullName>
    </submittedName>
</protein>
<evidence type="ECO:0000313" key="3">
    <source>
        <dbReference type="Proteomes" id="UP000468388"/>
    </source>
</evidence>
<evidence type="ECO:0000256" key="1">
    <source>
        <dbReference type="SAM" id="Phobius"/>
    </source>
</evidence>
<dbReference type="AlphaFoldDB" id="A0A6N8JHN5"/>
<accession>A0A6N8JHN5</accession>
<dbReference type="RefSeq" id="WP_157303604.1">
    <property type="nucleotide sequence ID" value="NZ_BAAAZB010000005.1"/>
</dbReference>
<proteinExistence type="predicted"/>
<feature type="transmembrane region" description="Helical" evidence="1">
    <location>
        <begin position="52"/>
        <end position="72"/>
    </location>
</feature>
<dbReference type="Proteomes" id="UP000468388">
    <property type="component" value="Unassembled WGS sequence"/>
</dbReference>
<gene>
    <name evidence="2" type="ORF">GO495_29760</name>
</gene>
<keyword evidence="3" id="KW-1185">Reference proteome</keyword>
<dbReference type="OrthoDB" id="9813911at2"/>
<keyword evidence="1" id="KW-0812">Transmembrane</keyword>
<keyword evidence="1" id="KW-1133">Transmembrane helix</keyword>